<dbReference type="EMBL" id="JABKKE010000022">
    <property type="protein sequence ID" value="NPE15003.1"/>
    <property type="molecule type" value="Genomic_DNA"/>
</dbReference>
<organism evidence="1 2">
    <name type="scientific">Xylanibacter rodentium</name>
    <dbReference type="NCBI Taxonomy" id="2736289"/>
    <lineage>
        <taxon>Bacteria</taxon>
        <taxon>Pseudomonadati</taxon>
        <taxon>Bacteroidota</taxon>
        <taxon>Bacteroidia</taxon>
        <taxon>Bacteroidales</taxon>
        <taxon>Prevotellaceae</taxon>
        <taxon>Xylanibacter</taxon>
    </lineage>
</organism>
<dbReference type="Proteomes" id="UP001193734">
    <property type="component" value="Unassembled WGS sequence"/>
</dbReference>
<dbReference type="GeneID" id="82158462"/>
<gene>
    <name evidence="1" type="ORF">HPS55_11860</name>
</gene>
<evidence type="ECO:0000313" key="2">
    <source>
        <dbReference type="Proteomes" id="UP001193734"/>
    </source>
</evidence>
<name>A0ABX2B0I6_9BACT</name>
<protein>
    <submittedName>
        <fullName evidence="1">DUF177 domain-containing protein</fullName>
    </submittedName>
</protein>
<dbReference type="Pfam" id="PF02620">
    <property type="entry name" value="YceD"/>
    <property type="match status" value="1"/>
</dbReference>
<accession>A0ABX2B0I6</accession>
<sequence length="175" mass="19880">MCSLEPFKIDLKGLKDGDTTFEFSLDDGFFEAVGSSEVHKGKVCVGLLIHKVAERYFDLDFHIEGEVIVPCDRCLDDIPQDIKTDTHLVARFGEDYSEKDELVIVDENEGIIDISWFVYEFVVLNIPIKHVHAPGKCNRAMIEMLTEHYSATRSSGGVDEKTIDPRWSELLKLKN</sequence>
<comment type="caution">
    <text evidence="1">The sequence shown here is derived from an EMBL/GenBank/DDBJ whole genome shotgun (WGS) entry which is preliminary data.</text>
</comment>
<keyword evidence="2" id="KW-1185">Reference proteome</keyword>
<dbReference type="InterPro" id="IPR003772">
    <property type="entry name" value="YceD"/>
</dbReference>
<proteinExistence type="predicted"/>
<reference evidence="1 2" key="1">
    <citation type="submission" date="2020-05" db="EMBL/GenBank/DDBJ databases">
        <title>Distinct polysaccharide utilization as determinants for interspecies competition between intestinal Prevotella spp.</title>
        <authorList>
            <person name="Galvez E.J.C."/>
            <person name="Iljazovic A."/>
            <person name="Strowig T."/>
        </authorList>
    </citation>
    <scope>NUCLEOTIDE SEQUENCE [LARGE SCALE GENOMIC DNA]</scope>
    <source>
        <strain evidence="1 2">PROD</strain>
    </source>
</reference>
<dbReference type="RefSeq" id="WP_172178527.1">
    <property type="nucleotide sequence ID" value="NZ_CASGIA010000046.1"/>
</dbReference>
<evidence type="ECO:0000313" key="1">
    <source>
        <dbReference type="EMBL" id="NPE15003.1"/>
    </source>
</evidence>